<dbReference type="EMBL" id="JADKGY010000035">
    <property type="protein sequence ID" value="MBK9985361.1"/>
    <property type="molecule type" value="Genomic_DNA"/>
</dbReference>
<feature type="transmembrane region" description="Helical" evidence="1">
    <location>
        <begin position="77"/>
        <end position="97"/>
    </location>
</feature>
<proteinExistence type="predicted"/>
<organism evidence="2 3">
    <name type="scientific">Candidatus Opimibacter skivensis</name>
    <dbReference type="NCBI Taxonomy" id="2982028"/>
    <lineage>
        <taxon>Bacteria</taxon>
        <taxon>Pseudomonadati</taxon>
        <taxon>Bacteroidota</taxon>
        <taxon>Saprospiria</taxon>
        <taxon>Saprospirales</taxon>
        <taxon>Saprospiraceae</taxon>
        <taxon>Candidatus Opimibacter</taxon>
    </lineage>
</organism>
<accession>A0A9D7XSU1</accession>
<dbReference type="AlphaFoldDB" id="A0A9D7XSU1"/>
<evidence type="ECO:0000313" key="3">
    <source>
        <dbReference type="Proteomes" id="UP000808337"/>
    </source>
</evidence>
<feature type="transmembrane region" description="Helical" evidence="1">
    <location>
        <begin position="47"/>
        <end position="65"/>
    </location>
</feature>
<keyword evidence="1" id="KW-1133">Transmembrane helix</keyword>
<evidence type="ECO:0000313" key="2">
    <source>
        <dbReference type="EMBL" id="MBK9985361.1"/>
    </source>
</evidence>
<reference evidence="2 3" key="1">
    <citation type="submission" date="2020-10" db="EMBL/GenBank/DDBJ databases">
        <title>Connecting structure to function with the recovery of over 1000 high-quality activated sludge metagenome-assembled genomes encoding full-length rRNA genes using long-read sequencing.</title>
        <authorList>
            <person name="Singleton C.M."/>
            <person name="Petriglieri F."/>
            <person name="Kristensen J.M."/>
            <person name="Kirkegaard R.H."/>
            <person name="Michaelsen T.Y."/>
            <person name="Andersen M.H."/>
            <person name="Karst S.M."/>
            <person name="Dueholm M.S."/>
            <person name="Nielsen P.H."/>
            <person name="Albertsen M."/>
        </authorList>
    </citation>
    <scope>NUCLEOTIDE SEQUENCE [LARGE SCALE GENOMIC DNA]</scope>
    <source>
        <strain evidence="2">Ribe_18-Q3-R11-54_MAXAC.273</strain>
    </source>
</reference>
<gene>
    <name evidence="2" type="ORF">IPP15_23980</name>
</gene>
<feature type="transmembrane region" description="Helical" evidence="1">
    <location>
        <begin position="103"/>
        <end position="123"/>
    </location>
</feature>
<keyword evidence="1" id="KW-0812">Transmembrane</keyword>
<sequence>MDEIMIFLCGVYCIGFAIFHTQFWRIFNWKTDLNNLQPANKAIMQIANVRLIYFFVFAAAICFIFPKELLNTRLGNFFLAGMSLFWLGRTIEQFVFLKIDHPMVHLLTYVFIIGALLFAIPILI</sequence>
<name>A0A9D7XSU1_9BACT</name>
<keyword evidence="1" id="KW-0472">Membrane</keyword>
<feature type="transmembrane region" description="Helical" evidence="1">
    <location>
        <begin position="7"/>
        <end position="27"/>
    </location>
</feature>
<evidence type="ECO:0000256" key="1">
    <source>
        <dbReference type="SAM" id="Phobius"/>
    </source>
</evidence>
<comment type="caution">
    <text evidence="2">The sequence shown here is derived from an EMBL/GenBank/DDBJ whole genome shotgun (WGS) entry which is preliminary data.</text>
</comment>
<protein>
    <submittedName>
        <fullName evidence="2">Uncharacterized protein</fullName>
    </submittedName>
</protein>
<dbReference type="Proteomes" id="UP000808337">
    <property type="component" value="Unassembled WGS sequence"/>
</dbReference>